<name>A0ABW7P0G7_9GAMM</name>
<sequence>MSVDIRWQQRFQNYQLALTQLTDAVQLSQSRELSNLEKQGMIQAFEYTHELAWNCLKDFLHYQGTQNIFGSRDATRKAFEVGLIEQGEQWMAMIASRNRTSHTYNKATADAIVDAICKDYLPLFHQLQVRLAELLHD</sequence>
<comment type="caution">
    <text evidence="1">The sequence shown here is derived from an EMBL/GenBank/DDBJ whole genome shotgun (WGS) entry which is preliminary data.</text>
</comment>
<protein>
    <submittedName>
        <fullName evidence="1">Nucleotidyltransferase substrate binding protein</fullName>
    </submittedName>
</protein>
<dbReference type="EMBL" id="JBGFTR010000007">
    <property type="protein sequence ID" value="MFH7564921.1"/>
    <property type="molecule type" value="Genomic_DNA"/>
</dbReference>
<dbReference type="Pfam" id="PF08780">
    <property type="entry name" value="NTase_sub_bind"/>
    <property type="match status" value="1"/>
</dbReference>
<gene>
    <name evidence="1" type="ORF">AB9R89_06220</name>
</gene>
<dbReference type="Proteomes" id="UP001610706">
    <property type="component" value="Unassembled WGS sequence"/>
</dbReference>
<dbReference type="RefSeq" id="WP_395535750.1">
    <property type="nucleotide sequence ID" value="NZ_CP166302.1"/>
</dbReference>
<dbReference type="NCBIfam" id="TIGR01987">
    <property type="entry name" value="HI0074"/>
    <property type="match status" value="1"/>
</dbReference>
<proteinExistence type="predicted"/>
<dbReference type="InterPro" id="IPR010235">
    <property type="entry name" value="HepT"/>
</dbReference>
<dbReference type="Gene3D" id="1.20.120.330">
    <property type="entry name" value="Nucleotidyltransferases domain 2"/>
    <property type="match status" value="1"/>
</dbReference>
<dbReference type="SUPFAM" id="SSF81593">
    <property type="entry name" value="Nucleotidyltransferase substrate binding subunit/domain"/>
    <property type="match status" value="1"/>
</dbReference>
<accession>A0ABW7P0G7</accession>
<evidence type="ECO:0000313" key="1">
    <source>
        <dbReference type="EMBL" id="MFH7564921.1"/>
    </source>
</evidence>
<keyword evidence="2" id="KW-1185">Reference proteome</keyword>
<evidence type="ECO:0000313" key="2">
    <source>
        <dbReference type="Proteomes" id="UP001610706"/>
    </source>
</evidence>
<reference evidence="1 2" key="1">
    <citation type="submission" date="2024-08" db="EMBL/GenBank/DDBJ databases">
        <title>Oceanimonas smirnovii Genome sequencing and assembly.</title>
        <authorList>
            <person name="Tang B."/>
        </authorList>
    </citation>
    <scope>NUCLEOTIDE SEQUENCE [LARGE SCALE GENOMIC DNA]</scope>
    <source>
        <strain evidence="1 2">OS2020-119</strain>
    </source>
</reference>
<organism evidence="1 2">
    <name type="scientific">Oceanimonas smirnovii</name>
    <dbReference type="NCBI Taxonomy" id="264574"/>
    <lineage>
        <taxon>Bacteria</taxon>
        <taxon>Pseudomonadati</taxon>
        <taxon>Pseudomonadota</taxon>
        <taxon>Gammaproteobacteria</taxon>
        <taxon>Aeromonadales</taxon>
        <taxon>Aeromonadaceae</taxon>
        <taxon>Oceanimonas</taxon>
    </lineage>
</organism>